<dbReference type="Proteomes" id="UP000516380">
    <property type="component" value="Chromosome"/>
</dbReference>
<evidence type="ECO:0000259" key="3">
    <source>
        <dbReference type="Pfam" id="PF00561"/>
    </source>
</evidence>
<sequence>MAQSTERLVDTNGVQLRVVEAGDRGAPVVILAHGFPELAYSWRHQIPALADAGYHVLAPDQRGYGGSSRPEAIEAYDIHQLTADLVGLLDDVGAERAVWVGHDWGAVVVWNAPLLHPDRVAGVAALSVPPLPRAQVPPTEAFRKTFGENFFYILYFQQPGVADAELNGDPARTIRRMIGGLRPPGDQGAALRMLAPGPEGFIDRLPEPDGLPDWISQDELDHYISEFTRTGFTGGLNWYRNFDRNWETTAELADVKIAVPSLFVAGTADPVLSFTRTDRASEVIAGPYREVLIDGAGHWLQQQRPDEVNAILLEFLEGWTGDGSSAAFRGLHHAVSPDRPIPNGRFGIRHGARRRAGPPGLRRSLVR</sequence>
<gene>
    <name evidence="4" type="primary">ephA</name>
    <name evidence="4" type="ORF">NIIDMKKI_01850</name>
</gene>
<evidence type="ECO:0000256" key="2">
    <source>
        <dbReference type="SAM" id="MobiDB-lite"/>
    </source>
</evidence>
<dbReference type="InterPro" id="IPR029058">
    <property type="entry name" value="AB_hydrolase_fold"/>
</dbReference>
<proteinExistence type="predicted"/>
<keyword evidence="1 4" id="KW-0378">Hydrolase</keyword>
<dbReference type="Pfam" id="PF00561">
    <property type="entry name" value="Abhydrolase_1"/>
    <property type="match status" value="1"/>
</dbReference>
<dbReference type="InterPro" id="IPR000073">
    <property type="entry name" value="AB_hydrolase_1"/>
</dbReference>
<evidence type="ECO:0000313" key="5">
    <source>
        <dbReference type="Proteomes" id="UP000516380"/>
    </source>
</evidence>
<dbReference type="PANTHER" id="PTHR43329">
    <property type="entry name" value="EPOXIDE HYDROLASE"/>
    <property type="match status" value="1"/>
</dbReference>
<evidence type="ECO:0000313" key="4">
    <source>
        <dbReference type="EMBL" id="BCI84979.1"/>
    </source>
</evidence>
<accession>A0A7G1I614</accession>
<dbReference type="GO" id="GO:0016787">
    <property type="term" value="F:hydrolase activity"/>
    <property type="evidence" value="ECO:0007669"/>
    <property type="project" value="UniProtKB-KW"/>
</dbReference>
<protein>
    <submittedName>
        <fullName evidence="4">Epoxide hydrolase A</fullName>
    </submittedName>
</protein>
<dbReference type="Gene3D" id="3.40.50.1820">
    <property type="entry name" value="alpha/beta hydrolase"/>
    <property type="match status" value="1"/>
</dbReference>
<feature type="region of interest" description="Disordered" evidence="2">
    <location>
        <begin position="342"/>
        <end position="367"/>
    </location>
</feature>
<feature type="compositionally biased region" description="Basic residues" evidence="2">
    <location>
        <begin position="347"/>
        <end position="356"/>
    </location>
</feature>
<keyword evidence="5" id="KW-1185">Reference proteome</keyword>
<dbReference type="PRINTS" id="PR00412">
    <property type="entry name" value="EPOXHYDRLASE"/>
</dbReference>
<dbReference type="AlphaFoldDB" id="A0A7G1I614"/>
<feature type="domain" description="AB hydrolase-1" evidence="3">
    <location>
        <begin position="27"/>
        <end position="302"/>
    </location>
</feature>
<reference evidence="4 5" key="1">
    <citation type="submission" date="2020-07" db="EMBL/GenBank/DDBJ databases">
        <title>Mycobacterium kansasii (former subtype) with zoonotic potential isolated from diseased indoor pet cat, Japan.</title>
        <authorList>
            <person name="Fukano H."/>
            <person name="Terazono T."/>
            <person name="Hoshino Y."/>
        </authorList>
    </citation>
    <scope>NUCLEOTIDE SEQUENCE [LARGE SCALE GENOMIC DNA]</scope>
    <source>
        <strain evidence="4 5">Kuro-I</strain>
    </source>
</reference>
<name>A0A7G1I614_MYCKA</name>
<dbReference type="SUPFAM" id="SSF53474">
    <property type="entry name" value="alpha/beta-Hydrolases"/>
    <property type="match status" value="1"/>
</dbReference>
<organism evidence="4 5">
    <name type="scientific">Mycobacterium kansasii</name>
    <dbReference type="NCBI Taxonomy" id="1768"/>
    <lineage>
        <taxon>Bacteria</taxon>
        <taxon>Bacillati</taxon>
        <taxon>Actinomycetota</taxon>
        <taxon>Actinomycetes</taxon>
        <taxon>Mycobacteriales</taxon>
        <taxon>Mycobacteriaceae</taxon>
        <taxon>Mycobacterium</taxon>
    </lineage>
</organism>
<dbReference type="EMBL" id="AP023343">
    <property type="protein sequence ID" value="BCI84979.1"/>
    <property type="molecule type" value="Genomic_DNA"/>
</dbReference>
<feature type="compositionally biased region" description="Low complexity" evidence="2">
    <location>
        <begin position="357"/>
        <end position="367"/>
    </location>
</feature>
<evidence type="ECO:0000256" key="1">
    <source>
        <dbReference type="ARBA" id="ARBA00022801"/>
    </source>
</evidence>
<dbReference type="InterPro" id="IPR000639">
    <property type="entry name" value="Epox_hydrolase-like"/>
</dbReference>